<dbReference type="RefSeq" id="WP_236344005.1">
    <property type="nucleotide sequence ID" value="NZ_CAKMMF010000021.1"/>
</dbReference>
<dbReference type="SUPFAM" id="SSF52540">
    <property type="entry name" value="P-loop containing nucleoside triphosphate hydrolases"/>
    <property type="match status" value="2"/>
</dbReference>
<dbReference type="EMBL" id="CAKMMF010000021">
    <property type="protein sequence ID" value="CAH1213123.1"/>
    <property type="molecule type" value="Genomic_DNA"/>
</dbReference>
<dbReference type="InterPro" id="IPR027417">
    <property type="entry name" value="P-loop_NTPase"/>
</dbReference>
<dbReference type="Pfam" id="PF04851">
    <property type="entry name" value="ResIII"/>
    <property type="match status" value="1"/>
</dbReference>
<comment type="caution">
    <text evidence="3">The sequence shown here is derived from an EMBL/GenBank/DDBJ whole genome shotgun (WGS) entry which is preliminary data.</text>
</comment>
<dbReference type="Pfam" id="PF00271">
    <property type="entry name" value="Helicase_C"/>
    <property type="match status" value="1"/>
</dbReference>
<accession>A0ABN8GVE8</accession>
<dbReference type="PROSITE" id="PS51192">
    <property type="entry name" value="HELICASE_ATP_BIND_1"/>
    <property type="match status" value="1"/>
</dbReference>
<dbReference type="InterPro" id="IPR050742">
    <property type="entry name" value="Helicase_Restrict-Modif_Enz"/>
</dbReference>
<organism evidence="3 4">
    <name type="scientific">Paenibacillus plantiphilus</name>
    <dbReference type="NCBI Taxonomy" id="2905650"/>
    <lineage>
        <taxon>Bacteria</taxon>
        <taxon>Bacillati</taxon>
        <taxon>Bacillota</taxon>
        <taxon>Bacilli</taxon>
        <taxon>Bacillales</taxon>
        <taxon>Paenibacillaceae</taxon>
        <taxon>Paenibacillus</taxon>
    </lineage>
</organism>
<dbReference type="Pfam" id="PF04313">
    <property type="entry name" value="HSDR_N"/>
    <property type="match status" value="1"/>
</dbReference>
<name>A0ABN8GVE8_9BACL</name>
<evidence type="ECO:0000259" key="2">
    <source>
        <dbReference type="PROSITE" id="PS51192"/>
    </source>
</evidence>
<dbReference type="Gene3D" id="3.90.1570.30">
    <property type="match status" value="1"/>
</dbReference>
<keyword evidence="4" id="KW-1185">Reference proteome</keyword>
<evidence type="ECO:0000313" key="3">
    <source>
        <dbReference type="EMBL" id="CAH1213123.1"/>
    </source>
</evidence>
<keyword evidence="1" id="KW-0175">Coiled coil</keyword>
<dbReference type="InterPro" id="IPR001650">
    <property type="entry name" value="Helicase_C-like"/>
</dbReference>
<dbReference type="InterPro" id="IPR013670">
    <property type="entry name" value="EcoEI_R_C_dom"/>
</dbReference>
<feature type="domain" description="Helicase ATP-binding" evidence="2">
    <location>
        <begin position="356"/>
        <end position="516"/>
    </location>
</feature>
<dbReference type="InterPro" id="IPR007409">
    <property type="entry name" value="Restrct_endonuc_type1_HsdR_N"/>
</dbReference>
<sequence length="1115" mass="127827">MSANFEFLQGQTEYTLFATACIEAERVLATSPAMAAVGSRKALELAVKWVYAADNTITMPYKDNLQALIHEPSFKFAMENQTWGKLPYIIKLGNLAVHTDKAISRSDAVLSLSALFEFVQWLDYCYGANYEERYFAEESIPAEKVVLDEAKIKEKDSLIEQKDSEIEALRAKIASMSDRLTADKDQHKEERQFTPQDISEFQTRKKYIDVDLKLLGWTFGDDVREEVELHGMPNHEEKGYADYVLYGKDGLPLAIIEAKRTSKDAKIGTHQAKLYADCLERMTGRRPMMFTTNGFETNLWDDVTSPQRKVSGIFSKADLEKLMNRRNERKMLDEVLIDERITDRYYQKEAIRAVCENIITGHRRALLVMATGTGKTRTASSLTDVLSRGGYVTNILFLADRTALVKQAKDDFKNYLPDMSLCNLLSNKDDKTARIVFSTYPTMLNAIDNVKSDDGKRLFTPAHFDLIVVDEAHRSIFKKYRAIFEYFDAIIVGLTATPKTEVDRNTYDFFEMESGVPTYAYAYETAVEVDRVLVPYHNIEVTTKFLEQGITYDKLSPEDQARYEEDFTDEDGEMPDFIPSPAVNEFIFNQSTVDRVLEDLMTKGIKVAGGDRLGKTIVFAQNKSHAQYIVERFNRLYPQYNGSFTKRIVSDDSYAQSLIDDFKAASKEPHIAVSVDMLDTGIDVPGIVNLVFFKRIRSKAKFWQMIGRGTRLCKGLFGEGEDKTRFVIFDYLGNFEFFRQHKEGLQGNETLSLSEAIFAKRIRLIHHMQQSVFIDESYQTIRTELITTVTEQINALNTELVSVKMQLQYIEKYKSAEAFVCLSDVDKANLIKYIAPIVYMDDTDEYAKRFDNSMYGLMIAQIEGLPQFKKGKKQLIDVSIKLLERATIPQIKEKLQLINTIGTDEFWENSDLLNFEKVRVELRSLVKFIVDEGGRSPIYTNLADEILTVSEGKAMYKAYDFEDYKLKVNRYIEQNRDTLAIYKLRNNIPLTALDYESLEKIFTGELGTTEDYKREFQDTPFGLLVRKVAKLEYEAAIVAFSEFINDESLSQVQIVFVKKVIDYIVQNGYIDNVAELTKPPFDKPQSFIKLFDGTKQRKLVEMVTKIKENAVKIMG</sequence>
<dbReference type="InterPro" id="IPR006935">
    <property type="entry name" value="Helicase/UvrB_N"/>
</dbReference>
<feature type="coiled-coil region" evidence="1">
    <location>
        <begin position="152"/>
        <end position="186"/>
    </location>
</feature>
<gene>
    <name evidence="3" type="ORF">PAECIP111893_03634</name>
</gene>
<dbReference type="Pfam" id="PF08463">
    <property type="entry name" value="EcoEI_R_C"/>
    <property type="match status" value="1"/>
</dbReference>
<evidence type="ECO:0000313" key="4">
    <source>
        <dbReference type="Proteomes" id="UP000838686"/>
    </source>
</evidence>
<evidence type="ECO:0000256" key="1">
    <source>
        <dbReference type="SAM" id="Coils"/>
    </source>
</evidence>
<dbReference type="CDD" id="cd18032">
    <property type="entry name" value="DEXHc_RE_I_III_res"/>
    <property type="match status" value="1"/>
</dbReference>
<reference evidence="3" key="1">
    <citation type="submission" date="2022-01" db="EMBL/GenBank/DDBJ databases">
        <authorList>
            <person name="Criscuolo A."/>
        </authorList>
    </citation>
    <scope>NUCLEOTIDE SEQUENCE</scope>
    <source>
        <strain evidence="3">CIP111893</strain>
    </source>
</reference>
<protein>
    <recommendedName>
        <fullName evidence="2">Helicase ATP-binding domain-containing protein</fullName>
    </recommendedName>
</protein>
<dbReference type="PANTHER" id="PTHR47396">
    <property type="entry name" value="TYPE I RESTRICTION ENZYME ECOKI R PROTEIN"/>
    <property type="match status" value="1"/>
</dbReference>
<dbReference type="Proteomes" id="UP000838686">
    <property type="component" value="Unassembled WGS sequence"/>
</dbReference>
<dbReference type="CDD" id="cd18799">
    <property type="entry name" value="SF2_C_EcoAI-like"/>
    <property type="match status" value="1"/>
</dbReference>
<dbReference type="PANTHER" id="PTHR47396:SF1">
    <property type="entry name" value="ATP-DEPENDENT HELICASE IRC3-RELATED"/>
    <property type="match status" value="1"/>
</dbReference>
<dbReference type="InterPro" id="IPR014001">
    <property type="entry name" value="Helicase_ATP-bd"/>
</dbReference>
<dbReference type="Gene3D" id="3.40.50.300">
    <property type="entry name" value="P-loop containing nucleotide triphosphate hydrolases"/>
    <property type="match status" value="2"/>
</dbReference>
<dbReference type="SMART" id="SM00487">
    <property type="entry name" value="DEXDc"/>
    <property type="match status" value="1"/>
</dbReference>
<proteinExistence type="predicted"/>